<dbReference type="InterPro" id="IPR036291">
    <property type="entry name" value="NAD(P)-bd_dom_sf"/>
</dbReference>
<keyword evidence="4" id="KW-1185">Reference proteome</keyword>
<dbReference type="EMBL" id="OV696692">
    <property type="protein sequence ID" value="CAH1269988.1"/>
    <property type="molecule type" value="Genomic_DNA"/>
</dbReference>
<accession>A0A8K0EXD0</accession>
<evidence type="ECO:0000313" key="4">
    <source>
        <dbReference type="Proteomes" id="UP000838412"/>
    </source>
</evidence>
<sequence>MRVMEENGYNGACLGVLQDGKLVYMKGHGETNAGDSIPISSLSELLTAAAVMRLAEEDRVGLQDQVFGPDGILGFPAAVDMQLYDPRILDVTVLHLLHHTAGWESTKSSTEFHLASSLHLSSNPNDSRSTADVSVLADQLVQVVQPSSLDLTSDPGTKFHLSDKDELLLRKVIETISRQNYKDFVSEQVLESLGMWATELRPGQATKSLKKLLFEEGEILVDRHTGELIPTPETWYSTIPDLLHLVQAVGHQAPSRLLKTETVKRMLEKPELPMPQHVEMWHGAGMQVNNNGTWWKGGGGGSGFIGTALRKLLEHRGYQVTLISRTPGKNKITWDEVKKTGLPECYAVVGMQGSNILNIFRRWTDGFKKEVWDSRVETTKTLSQAISEASNPPKVWVSFSGVGVVNLLKRYYKPSYVYDYDEDSPGGDFDYISHLATAWEEAAKLPAENTNTREVIIRSGVVLGRDGGAIKQMYFSFWFGSGGVIGDGMQFFPWIHINDITRLVVHALEDEKVTGILNGVAPETITNWDFTKAFNTTLKRPGFFPLPRPVVNFALGEERAKMLTEGQAVVPKRTLESEFNFNFPKIKMAFDNIFSYRKGFFWY</sequence>
<dbReference type="Gene3D" id="3.40.50.720">
    <property type="entry name" value="NAD(P)-binding Rossmann-like Domain"/>
    <property type="match status" value="1"/>
</dbReference>
<evidence type="ECO:0000313" key="3">
    <source>
        <dbReference type="EMBL" id="CAH1269988.1"/>
    </source>
</evidence>
<organism evidence="3 4">
    <name type="scientific">Branchiostoma lanceolatum</name>
    <name type="common">Common lancelet</name>
    <name type="synonym">Amphioxus lanceolatum</name>
    <dbReference type="NCBI Taxonomy" id="7740"/>
    <lineage>
        <taxon>Eukaryota</taxon>
        <taxon>Metazoa</taxon>
        <taxon>Chordata</taxon>
        <taxon>Cephalochordata</taxon>
        <taxon>Leptocardii</taxon>
        <taxon>Amphioxiformes</taxon>
        <taxon>Branchiostomatidae</taxon>
        <taxon>Branchiostoma</taxon>
    </lineage>
</organism>
<dbReference type="NCBIfam" id="TIGR01777">
    <property type="entry name" value="yfcH"/>
    <property type="match status" value="1"/>
</dbReference>
<dbReference type="SUPFAM" id="SSF51735">
    <property type="entry name" value="NAD(P)-binding Rossmann-fold domains"/>
    <property type="match status" value="1"/>
</dbReference>
<dbReference type="Pfam" id="PF08338">
    <property type="entry name" value="DUF1731"/>
    <property type="match status" value="1"/>
</dbReference>
<feature type="domain" description="DUF1731" evidence="2">
    <location>
        <begin position="547"/>
        <end position="593"/>
    </location>
</feature>
<proteinExistence type="predicted"/>
<evidence type="ECO:0000259" key="1">
    <source>
        <dbReference type="Pfam" id="PF00144"/>
    </source>
</evidence>
<dbReference type="InterPro" id="IPR013549">
    <property type="entry name" value="DUF1731"/>
</dbReference>
<dbReference type="InterPro" id="IPR012338">
    <property type="entry name" value="Beta-lactam/transpept-like"/>
</dbReference>
<reference evidence="3" key="1">
    <citation type="submission" date="2022-01" db="EMBL/GenBank/DDBJ databases">
        <authorList>
            <person name="Braso-Vives M."/>
        </authorList>
    </citation>
    <scope>NUCLEOTIDE SEQUENCE</scope>
</reference>
<feature type="domain" description="Beta-lactamase-related" evidence="1">
    <location>
        <begin position="4"/>
        <end position="304"/>
    </location>
</feature>
<gene>
    <name evidence="3" type="primary">SDR39U1</name>
    <name evidence="3" type="ORF">BLAG_LOCUS22446</name>
</gene>
<dbReference type="InterPro" id="IPR010099">
    <property type="entry name" value="SDR39U1"/>
</dbReference>
<dbReference type="SUPFAM" id="SSF56601">
    <property type="entry name" value="beta-lactamase/transpeptidase-like"/>
    <property type="match status" value="1"/>
</dbReference>
<name>A0A8K0EXD0_BRALA</name>
<dbReference type="Gene3D" id="3.40.710.10">
    <property type="entry name" value="DD-peptidase/beta-lactamase superfamily"/>
    <property type="match status" value="1"/>
</dbReference>
<protein>
    <submittedName>
        <fullName evidence="3">SDR39U1 protein</fullName>
    </submittedName>
</protein>
<dbReference type="PANTHER" id="PTHR11092">
    <property type="entry name" value="SUGAR NUCLEOTIDE EPIMERASE RELATED"/>
    <property type="match status" value="1"/>
</dbReference>
<dbReference type="InterPro" id="IPR001466">
    <property type="entry name" value="Beta-lactam-related"/>
</dbReference>
<dbReference type="Proteomes" id="UP000838412">
    <property type="component" value="Chromosome 7"/>
</dbReference>
<dbReference type="Pfam" id="PF00144">
    <property type="entry name" value="Beta-lactamase"/>
    <property type="match status" value="1"/>
</dbReference>
<dbReference type="OrthoDB" id="276721at2759"/>
<dbReference type="AlphaFoldDB" id="A0A8K0EXD0"/>
<dbReference type="PANTHER" id="PTHR11092:SF0">
    <property type="entry name" value="EPIMERASE FAMILY PROTEIN SDR39U1"/>
    <property type="match status" value="1"/>
</dbReference>
<evidence type="ECO:0000259" key="2">
    <source>
        <dbReference type="Pfam" id="PF08338"/>
    </source>
</evidence>